<dbReference type="SMART" id="SM00419">
    <property type="entry name" value="HTH_CRP"/>
    <property type="match status" value="1"/>
</dbReference>
<dbReference type="PROSITE" id="PS50042">
    <property type="entry name" value="CNMP_BINDING_3"/>
    <property type="match status" value="1"/>
</dbReference>
<dbReference type="InterPro" id="IPR000595">
    <property type="entry name" value="cNMP-bd_dom"/>
</dbReference>
<dbReference type="Gene3D" id="2.60.120.10">
    <property type="entry name" value="Jelly Rolls"/>
    <property type="match status" value="1"/>
</dbReference>
<evidence type="ECO:0000256" key="2">
    <source>
        <dbReference type="ARBA" id="ARBA00023125"/>
    </source>
</evidence>
<dbReference type="CDD" id="cd00038">
    <property type="entry name" value="CAP_ED"/>
    <property type="match status" value="1"/>
</dbReference>
<protein>
    <submittedName>
        <fullName evidence="7">Transcriptional regulator, Crp/Fnr family</fullName>
    </submittedName>
</protein>
<feature type="domain" description="HTH crp-type" evidence="6">
    <location>
        <begin position="159"/>
        <end position="233"/>
    </location>
</feature>
<evidence type="ECO:0000313" key="8">
    <source>
        <dbReference type="Proteomes" id="UP000243904"/>
    </source>
</evidence>
<evidence type="ECO:0000256" key="1">
    <source>
        <dbReference type="ARBA" id="ARBA00023015"/>
    </source>
</evidence>
<reference evidence="8" key="1">
    <citation type="submission" date="2016-10" db="EMBL/GenBank/DDBJ databases">
        <authorList>
            <person name="Varghese N."/>
            <person name="Submissions S."/>
        </authorList>
    </citation>
    <scope>NUCLEOTIDE SEQUENCE [LARGE SCALE GENOMIC DNA]</scope>
    <source>
        <strain evidence="8">GAS369</strain>
    </source>
</reference>
<dbReference type="InterPro" id="IPR036390">
    <property type="entry name" value="WH_DNA-bd_sf"/>
</dbReference>
<dbReference type="PANTHER" id="PTHR24567">
    <property type="entry name" value="CRP FAMILY TRANSCRIPTIONAL REGULATORY PROTEIN"/>
    <property type="match status" value="1"/>
</dbReference>
<dbReference type="Pfam" id="PF13545">
    <property type="entry name" value="HTH_Crp_2"/>
    <property type="match status" value="1"/>
</dbReference>
<dbReference type="Pfam" id="PF00027">
    <property type="entry name" value="cNMP_binding"/>
    <property type="match status" value="1"/>
</dbReference>
<dbReference type="GO" id="GO:0003677">
    <property type="term" value="F:DNA binding"/>
    <property type="evidence" value="ECO:0007669"/>
    <property type="project" value="UniProtKB-KW"/>
</dbReference>
<dbReference type="InterPro" id="IPR012318">
    <property type="entry name" value="HTH_CRP"/>
</dbReference>
<feature type="compositionally biased region" description="Polar residues" evidence="4">
    <location>
        <begin position="1"/>
        <end position="11"/>
    </location>
</feature>
<keyword evidence="2" id="KW-0238">DNA-binding</keyword>
<dbReference type="SUPFAM" id="SSF46785">
    <property type="entry name" value="Winged helix' DNA-binding domain"/>
    <property type="match status" value="1"/>
</dbReference>
<accession>A0A1H2BEV9</accession>
<evidence type="ECO:0000256" key="3">
    <source>
        <dbReference type="ARBA" id="ARBA00023163"/>
    </source>
</evidence>
<feature type="domain" description="Cyclic nucleotide-binding" evidence="5">
    <location>
        <begin position="28"/>
        <end position="97"/>
    </location>
</feature>
<proteinExistence type="predicted"/>
<feature type="region of interest" description="Disordered" evidence="4">
    <location>
        <begin position="1"/>
        <end position="22"/>
    </location>
</feature>
<dbReference type="PRINTS" id="PR00034">
    <property type="entry name" value="HTHCRP"/>
</dbReference>
<dbReference type="SUPFAM" id="SSF51206">
    <property type="entry name" value="cAMP-binding domain-like"/>
    <property type="match status" value="1"/>
</dbReference>
<gene>
    <name evidence="7" type="ORF">SAMN05444158_7112</name>
</gene>
<dbReference type="InterPro" id="IPR050397">
    <property type="entry name" value="Env_Response_Regulators"/>
</dbReference>
<dbReference type="EMBL" id="LT629750">
    <property type="protein sequence ID" value="SDT56840.1"/>
    <property type="molecule type" value="Genomic_DNA"/>
</dbReference>
<evidence type="ECO:0000313" key="7">
    <source>
        <dbReference type="EMBL" id="SDT56840.1"/>
    </source>
</evidence>
<dbReference type="Gene3D" id="1.10.10.10">
    <property type="entry name" value="Winged helix-like DNA-binding domain superfamily/Winged helix DNA-binding domain"/>
    <property type="match status" value="1"/>
</dbReference>
<keyword evidence="1" id="KW-0805">Transcription regulation</keyword>
<dbReference type="PANTHER" id="PTHR24567:SF75">
    <property type="entry name" value="FUMARATE AND NITRATE REDUCTION REGULATORY PROTEIN"/>
    <property type="match status" value="1"/>
</dbReference>
<dbReference type="GO" id="GO:0005829">
    <property type="term" value="C:cytosol"/>
    <property type="evidence" value="ECO:0007669"/>
    <property type="project" value="TreeGrafter"/>
</dbReference>
<keyword evidence="8" id="KW-1185">Reference proteome</keyword>
<dbReference type="CDD" id="cd00092">
    <property type="entry name" value="HTH_CRP"/>
    <property type="match status" value="1"/>
</dbReference>
<dbReference type="InterPro" id="IPR036388">
    <property type="entry name" value="WH-like_DNA-bd_sf"/>
</dbReference>
<evidence type="ECO:0000259" key="5">
    <source>
        <dbReference type="PROSITE" id="PS50042"/>
    </source>
</evidence>
<dbReference type="SMART" id="SM00100">
    <property type="entry name" value="cNMP"/>
    <property type="match status" value="1"/>
</dbReference>
<dbReference type="PROSITE" id="PS51063">
    <property type="entry name" value="HTH_CRP_2"/>
    <property type="match status" value="1"/>
</dbReference>
<name>A0A1H2BEV9_9BRAD</name>
<dbReference type="InterPro" id="IPR014710">
    <property type="entry name" value="RmlC-like_jellyroll"/>
</dbReference>
<evidence type="ECO:0000259" key="6">
    <source>
        <dbReference type="PROSITE" id="PS51063"/>
    </source>
</evidence>
<sequence length="246" mass="27898">MARAKISTNNHGPAIRGSDPWAPSAGKMHQLLSEEERARLAVLASIVRFDKGEEIYREGQRADAVFNIISGVVKAYKTAPDRSEHITAFLFPDDMFGLSEEGRYANSIKAITPVAAYRFPVSTLRRRLAKDADLEFHVICKLIHELRETQRHAFLLARKRAISRVAMFLQLLENLRAARGERTAEIYLPMKRSDIGEYLGMSLEAVSRAFRSLTTRGIIRNRDRRHLKITDRSTFDRIVGDTTNAS</sequence>
<organism evidence="7 8">
    <name type="scientific">Bradyrhizobium canariense</name>
    <dbReference type="NCBI Taxonomy" id="255045"/>
    <lineage>
        <taxon>Bacteria</taxon>
        <taxon>Pseudomonadati</taxon>
        <taxon>Pseudomonadota</taxon>
        <taxon>Alphaproteobacteria</taxon>
        <taxon>Hyphomicrobiales</taxon>
        <taxon>Nitrobacteraceae</taxon>
        <taxon>Bradyrhizobium</taxon>
    </lineage>
</organism>
<dbReference type="AlphaFoldDB" id="A0A1H2BEV9"/>
<evidence type="ECO:0000256" key="4">
    <source>
        <dbReference type="SAM" id="MobiDB-lite"/>
    </source>
</evidence>
<dbReference type="GO" id="GO:0003700">
    <property type="term" value="F:DNA-binding transcription factor activity"/>
    <property type="evidence" value="ECO:0007669"/>
    <property type="project" value="TreeGrafter"/>
</dbReference>
<dbReference type="Proteomes" id="UP000243904">
    <property type="component" value="Chromosome I"/>
</dbReference>
<keyword evidence="3" id="KW-0804">Transcription</keyword>
<dbReference type="InterPro" id="IPR018490">
    <property type="entry name" value="cNMP-bd_dom_sf"/>
</dbReference>